<accession>A0A227KQK5</accession>
<dbReference type="PIRSF" id="PIRSF006250">
    <property type="entry name" value="NadC_ModD"/>
    <property type="match status" value="1"/>
</dbReference>
<dbReference type="Gene3D" id="3.20.20.70">
    <property type="entry name" value="Aldolase class I"/>
    <property type="match status" value="1"/>
</dbReference>
<dbReference type="InterPro" id="IPR002638">
    <property type="entry name" value="Quinolinate_PRibosylTrfase_C"/>
</dbReference>
<dbReference type="SUPFAM" id="SSF51690">
    <property type="entry name" value="Nicotinate/Quinolinate PRTase C-terminal domain-like"/>
    <property type="match status" value="1"/>
</dbReference>
<evidence type="ECO:0000256" key="1">
    <source>
        <dbReference type="ARBA" id="ARBA00009400"/>
    </source>
</evidence>
<dbReference type="SUPFAM" id="SSF54675">
    <property type="entry name" value="Nicotinate/Quinolinate PRTase N-terminal domain-like"/>
    <property type="match status" value="1"/>
</dbReference>
<dbReference type="Pfam" id="PF02749">
    <property type="entry name" value="QRPTase_N"/>
    <property type="match status" value="1"/>
</dbReference>
<reference evidence="9" key="1">
    <citation type="submission" date="2017-05" db="EMBL/GenBank/DDBJ databases">
        <title>Improved OligoMM genomes.</title>
        <authorList>
            <person name="Garzetti D."/>
        </authorList>
    </citation>
    <scope>NUCLEOTIDE SEQUENCE [LARGE SCALE GENOMIC DNA]</scope>
    <source>
        <strain evidence="9">YL45</strain>
    </source>
</reference>
<dbReference type="GO" id="GO:0004514">
    <property type="term" value="F:nicotinate-nucleotide diphosphorylase (carboxylating) activity"/>
    <property type="evidence" value="ECO:0007669"/>
    <property type="project" value="InterPro"/>
</dbReference>
<evidence type="ECO:0000313" key="9">
    <source>
        <dbReference type="Proteomes" id="UP000214610"/>
    </source>
</evidence>
<feature type="domain" description="Quinolinate phosphoribosyl transferase N-terminal" evidence="7">
    <location>
        <begin position="21"/>
        <end position="104"/>
    </location>
</feature>
<dbReference type="RefSeq" id="WP_066595490.1">
    <property type="nucleotide sequence ID" value="NZ_CAJTBZ010000064.1"/>
</dbReference>
<dbReference type="InterPro" id="IPR022412">
    <property type="entry name" value="Quinolinate_PRibosylTrfase_N"/>
</dbReference>
<dbReference type="PANTHER" id="PTHR32179">
    <property type="entry name" value="NICOTINATE-NUCLEOTIDE PYROPHOSPHORYLASE [CARBOXYLATING]"/>
    <property type="match status" value="1"/>
</dbReference>
<name>A0A227KQK5_9BURK</name>
<dbReference type="GO" id="GO:0009435">
    <property type="term" value="P:NAD+ biosynthetic process"/>
    <property type="evidence" value="ECO:0007669"/>
    <property type="project" value="InterPro"/>
</dbReference>
<dbReference type="AlphaFoldDB" id="A0A227KQK5"/>
<dbReference type="PANTHER" id="PTHR32179:SF4">
    <property type="entry name" value="PYROPHOSPHORYLASE MODD-RELATED"/>
    <property type="match status" value="1"/>
</dbReference>
<evidence type="ECO:0000259" key="7">
    <source>
        <dbReference type="Pfam" id="PF02749"/>
    </source>
</evidence>
<dbReference type="InterPro" id="IPR036068">
    <property type="entry name" value="Nicotinate_pribotase-like_C"/>
</dbReference>
<keyword evidence="4 5" id="KW-0808">Transferase</keyword>
<protein>
    <recommendedName>
        <fullName evidence="2">Putative pyrophosphorylase ModD</fullName>
    </recommendedName>
</protein>
<keyword evidence="3 5" id="KW-0328">Glycosyltransferase</keyword>
<evidence type="ECO:0000256" key="5">
    <source>
        <dbReference type="PIRNR" id="PIRNR006250"/>
    </source>
</evidence>
<dbReference type="GeneID" id="78362919"/>
<dbReference type="FunFam" id="3.20.20.70:FF:000030">
    <property type="entry name" value="Nicotinate-nucleotide pyrophosphorylase, carboxylating"/>
    <property type="match status" value="1"/>
</dbReference>
<keyword evidence="9" id="KW-1185">Reference proteome</keyword>
<proteinExistence type="inferred from homology"/>
<evidence type="ECO:0000259" key="6">
    <source>
        <dbReference type="Pfam" id="PF01729"/>
    </source>
</evidence>
<dbReference type="InterPro" id="IPR037128">
    <property type="entry name" value="Quinolinate_PRibosylTase_N_sf"/>
</dbReference>
<comment type="similarity">
    <text evidence="1 5">Belongs to the NadC/ModD family.</text>
</comment>
<evidence type="ECO:0000256" key="2">
    <source>
        <dbReference type="ARBA" id="ARBA00019205"/>
    </source>
</evidence>
<dbReference type="EMBL" id="NHMP01000001">
    <property type="protein sequence ID" value="OXE50742.1"/>
    <property type="molecule type" value="Genomic_DNA"/>
</dbReference>
<evidence type="ECO:0000256" key="4">
    <source>
        <dbReference type="ARBA" id="ARBA00022679"/>
    </source>
</evidence>
<feature type="domain" description="Quinolinate phosphoribosyl transferase C-terminal" evidence="6">
    <location>
        <begin position="108"/>
        <end position="273"/>
    </location>
</feature>
<evidence type="ECO:0000313" key="8">
    <source>
        <dbReference type="EMBL" id="OXE50742.1"/>
    </source>
</evidence>
<evidence type="ECO:0000256" key="3">
    <source>
        <dbReference type="ARBA" id="ARBA00022676"/>
    </source>
</evidence>
<dbReference type="Proteomes" id="UP000214610">
    <property type="component" value="Unassembled WGS sequence"/>
</dbReference>
<organism evidence="8 9">
    <name type="scientific">Turicimonas muris</name>
    <dbReference type="NCBI Taxonomy" id="1796652"/>
    <lineage>
        <taxon>Bacteria</taxon>
        <taxon>Pseudomonadati</taxon>
        <taxon>Pseudomonadota</taxon>
        <taxon>Betaproteobacteria</taxon>
        <taxon>Burkholderiales</taxon>
        <taxon>Sutterellaceae</taxon>
        <taxon>Turicimonas</taxon>
    </lineage>
</organism>
<dbReference type="Gene3D" id="3.90.1170.20">
    <property type="entry name" value="Quinolinate phosphoribosyl transferase, N-terminal domain"/>
    <property type="match status" value="1"/>
</dbReference>
<dbReference type="NCBIfam" id="TIGR01334">
    <property type="entry name" value="modD"/>
    <property type="match status" value="1"/>
</dbReference>
<dbReference type="Pfam" id="PF01729">
    <property type="entry name" value="QRPTase_C"/>
    <property type="match status" value="1"/>
</dbReference>
<gene>
    <name evidence="8" type="ORF">ADH67_00075</name>
</gene>
<sequence length="279" mass="30651">MFYLSDAFIDNLLTEDIPLNDCTTESLGISKEPGRLRCYPKKDGIVSGVEIAACLLEKAGMKVFLQAEDGEFRKAREVVLEATGKADKIHAVYKTAQNVMEYSSGISGRARAMVDAARKVNPNVMVAVTRKHFPGTKKISLSAALAGGAIVHRAGLSGSILIFDQHRVFSQDFEEDFRRTKIHEPEKKLAVEADNYADAMRFAEYGADIIQCERFDFPTLAKFVTEAKKRFPNLIINAAGGINADNAAEAAATGVDVLVTSWVYFGKPFDIKMEITACR</sequence>
<comment type="caution">
    <text evidence="8">The sequence shown here is derived from an EMBL/GenBank/DDBJ whole genome shotgun (WGS) entry which is preliminary data.</text>
</comment>
<dbReference type="InterPro" id="IPR027277">
    <property type="entry name" value="NadC/ModD"/>
</dbReference>
<dbReference type="InterPro" id="IPR013785">
    <property type="entry name" value="Aldolase_TIM"/>
</dbReference>
<dbReference type="GO" id="GO:0034213">
    <property type="term" value="P:quinolinate catabolic process"/>
    <property type="evidence" value="ECO:0007669"/>
    <property type="project" value="TreeGrafter"/>
</dbReference>
<dbReference type="GO" id="GO:0005737">
    <property type="term" value="C:cytoplasm"/>
    <property type="evidence" value="ECO:0007669"/>
    <property type="project" value="TreeGrafter"/>
</dbReference>
<dbReference type="InterPro" id="IPR006242">
    <property type="entry name" value="ModD"/>
</dbReference>